<keyword evidence="3" id="KW-1185">Reference proteome</keyword>
<gene>
    <name evidence="2" type="ORF">GA0070616_5178</name>
</gene>
<dbReference type="EMBL" id="FMHT01000003">
    <property type="protein sequence ID" value="SCL35251.1"/>
    <property type="molecule type" value="Genomic_DNA"/>
</dbReference>
<dbReference type="GO" id="GO:0003725">
    <property type="term" value="F:double-stranded RNA binding"/>
    <property type="evidence" value="ECO:0007669"/>
    <property type="project" value="InterPro"/>
</dbReference>
<dbReference type="InterPro" id="IPR006070">
    <property type="entry name" value="Sua5-like_dom"/>
</dbReference>
<feature type="domain" description="YrdC-like" evidence="1">
    <location>
        <begin position="13"/>
        <end position="239"/>
    </location>
</feature>
<dbReference type="Proteomes" id="UP000199699">
    <property type="component" value="Unassembled WGS sequence"/>
</dbReference>
<proteinExistence type="predicted"/>
<accession>A0A1C6T0K6</accession>
<dbReference type="OrthoDB" id="4822102at2"/>
<sequence>MDARTPPLYGDRPDDVAVAARALAAGAVVATGFGNMYALVTRPDPATVRRVNLAKGRPAGQVGSVTTVPARIAALYDWAQVPRRLPVRRVRHLMDILYAAGPFGFRGPAAAGLPDHLTRLDGAVRTVQVIAPGPACPSNLFLARALAETGADHLHITSANRSRHRTGAVDEPAHWKAEGVLADLAGLADLVLLAHPDEAAARAAYPGHLPMSVTVLAFHAPAGDPEDPPVLTVERHGSLHVDQVRRAAAPLGLQVRLGVGAGTRLRSRSYAAELV</sequence>
<evidence type="ECO:0000313" key="3">
    <source>
        <dbReference type="Proteomes" id="UP000199699"/>
    </source>
</evidence>
<reference evidence="2 3" key="1">
    <citation type="submission" date="2016-06" db="EMBL/GenBank/DDBJ databases">
        <authorList>
            <person name="Kjaerup R.B."/>
            <person name="Dalgaard T.S."/>
            <person name="Juul-Madsen H.R."/>
        </authorList>
    </citation>
    <scope>NUCLEOTIDE SEQUENCE [LARGE SCALE GENOMIC DNA]</scope>
    <source>
        <strain evidence="2 3">DSM 43818</strain>
    </source>
</reference>
<protein>
    <submittedName>
        <fullName evidence="2">tRNA A37 threonylcarbamoyladenosine synthetase subunit TsaC/SUA5/YrdC</fullName>
    </submittedName>
</protein>
<evidence type="ECO:0000259" key="1">
    <source>
        <dbReference type="PROSITE" id="PS51163"/>
    </source>
</evidence>
<organism evidence="2 3">
    <name type="scientific">Micromonospora nigra</name>
    <dbReference type="NCBI Taxonomy" id="145857"/>
    <lineage>
        <taxon>Bacteria</taxon>
        <taxon>Bacillati</taxon>
        <taxon>Actinomycetota</taxon>
        <taxon>Actinomycetes</taxon>
        <taxon>Micromonosporales</taxon>
        <taxon>Micromonosporaceae</taxon>
        <taxon>Micromonospora</taxon>
    </lineage>
</organism>
<dbReference type="AlphaFoldDB" id="A0A1C6T0K6"/>
<dbReference type="PROSITE" id="PS51163">
    <property type="entry name" value="YRDC"/>
    <property type="match status" value="1"/>
</dbReference>
<evidence type="ECO:0000313" key="2">
    <source>
        <dbReference type="EMBL" id="SCL35251.1"/>
    </source>
</evidence>
<dbReference type="Gene3D" id="3.90.870.10">
    <property type="entry name" value="DHBP synthase"/>
    <property type="match status" value="1"/>
</dbReference>
<dbReference type="RefSeq" id="WP_091088468.1">
    <property type="nucleotide sequence ID" value="NZ_FMHT01000003.1"/>
</dbReference>
<name>A0A1C6T0K6_9ACTN</name>